<dbReference type="EMBL" id="QTTQ01000010">
    <property type="protein sequence ID" value="REE81898.1"/>
    <property type="molecule type" value="Genomic_DNA"/>
</dbReference>
<comment type="caution">
    <text evidence="1">The sequence shown here is derived from an EMBL/GenBank/DDBJ whole genome shotgun (WGS) entry which is preliminary data.</text>
</comment>
<evidence type="ECO:0000313" key="2">
    <source>
        <dbReference type="Proteomes" id="UP000256429"/>
    </source>
</evidence>
<organism evidence="1 2">
    <name type="scientific">Lutibacter oceani</name>
    <dbReference type="NCBI Taxonomy" id="1853311"/>
    <lineage>
        <taxon>Bacteria</taxon>
        <taxon>Pseudomonadati</taxon>
        <taxon>Bacteroidota</taxon>
        <taxon>Flavobacteriia</taxon>
        <taxon>Flavobacteriales</taxon>
        <taxon>Flavobacteriaceae</taxon>
        <taxon>Lutibacter</taxon>
    </lineage>
</organism>
<dbReference type="SUPFAM" id="SSF109998">
    <property type="entry name" value="Triger factor/SurA peptide-binding domain-like"/>
    <property type="match status" value="1"/>
</dbReference>
<dbReference type="InterPro" id="IPR027304">
    <property type="entry name" value="Trigger_fact/SurA_dom_sf"/>
</dbReference>
<proteinExistence type="predicted"/>
<dbReference type="AlphaFoldDB" id="A0A3D9RQZ5"/>
<gene>
    <name evidence="1" type="ORF">BX611_1439</name>
</gene>
<evidence type="ECO:0000313" key="1">
    <source>
        <dbReference type="EMBL" id="REE81898.1"/>
    </source>
</evidence>
<dbReference type="OrthoDB" id="9785180at2"/>
<sequence>MKKLYIYIIGILVLHSCNYFTIKNENREAVARVNNTYLYKDDLKKIFNNEINTNDSILLANNYINNWIKQQLLLSKAQLNLENKAEDFENLVKKYREDLFINSYKEAVVKQYLDTVVTNEDIDDFYSKNNQNFKLNEELLKLKYIKIGKDVYNKNELLKLFKSTKKKDLDSLHANELALNSHHLNDSVWVKYSDLVSKVTVLKNVDKNEILKKGNFIQKEDSLSLYLVTIKEVLKRNDIAPKSYITPTIKQMILHQRKLLLLRKIEETLIDDARKKQQIETY</sequence>
<dbReference type="RefSeq" id="WP_115879595.1">
    <property type="nucleotide sequence ID" value="NZ_QTTQ01000010.1"/>
</dbReference>
<accession>A0A3D9RQZ5</accession>
<evidence type="ECO:0008006" key="3">
    <source>
        <dbReference type="Google" id="ProtNLM"/>
    </source>
</evidence>
<reference evidence="1 2" key="1">
    <citation type="submission" date="2018-08" db="EMBL/GenBank/DDBJ databases">
        <title>Genomic Encyclopedia of Type Strains, Phase III (KMG-III): the genomes of soil and plant-associated and newly described type strains.</title>
        <authorList>
            <person name="Whitman W."/>
        </authorList>
    </citation>
    <scope>NUCLEOTIDE SEQUENCE [LARGE SCALE GENOMIC DNA]</scope>
    <source>
        <strain evidence="1 2">325-5</strain>
    </source>
</reference>
<name>A0A3D9RQZ5_9FLAO</name>
<protein>
    <recommendedName>
        <fullName evidence="3">Peptidylprolyl isomerase</fullName>
    </recommendedName>
</protein>
<keyword evidence="2" id="KW-1185">Reference proteome</keyword>
<dbReference type="Proteomes" id="UP000256429">
    <property type="component" value="Unassembled WGS sequence"/>
</dbReference>